<evidence type="ECO:0000313" key="1">
    <source>
        <dbReference type="EMBL" id="QHT00085.1"/>
    </source>
</evidence>
<accession>A0A6C0C8L4</accession>
<dbReference type="AlphaFoldDB" id="A0A6C0C8L4"/>
<dbReference type="Pfam" id="PF05725">
    <property type="entry name" value="FNIP"/>
    <property type="match status" value="2"/>
</dbReference>
<dbReference type="PANTHER" id="PTHR32134:SF92">
    <property type="entry name" value="FNIP REPEAT-CONTAINING PROTEIN"/>
    <property type="match status" value="1"/>
</dbReference>
<sequence>MLSLCQDVLCILCDELTDSEKMSLLSTSKLISWLKHQFIYHTQIQIHKIHTLPFYDNFSRVKMNVTGYFDCKKYKGGKLPQSVTHLEFDDNFDYPIDNLIPQTVTHLTFGWNFNQKIMGNIPSSVTNLTFGYRFNQPIEHCIPSSVTHLSFDVTCHSTRSHNYIISHRNQHPIKDELPPSVRYLIFNKKIKRLLKDEAPIFSRKIYKNSSNILMCEKHITITFN</sequence>
<name>A0A6C0C8L4_9ZZZZ</name>
<dbReference type="InterPro" id="IPR051251">
    <property type="entry name" value="STK_FNIP-Repeat"/>
</dbReference>
<dbReference type="EMBL" id="MN739352">
    <property type="protein sequence ID" value="QHT00085.1"/>
    <property type="molecule type" value="Genomic_DNA"/>
</dbReference>
<organism evidence="1">
    <name type="scientific">viral metagenome</name>
    <dbReference type="NCBI Taxonomy" id="1070528"/>
    <lineage>
        <taxon>unclassified sequences</taxon>
        <taxon>metagenomes</taxon>
        <taxon>organismal metagenomes</taxon>
    </lineage>
</organism>
<reference evidence="1" key="1">
    <citation type="journal article" date="2020" name="Nature">
        <title>Giant virus diversity and host interactions through global metagenomics.</title>
        <authorList>
            <person name="Schulz F."/>
            <person name="Roux S."/>
            <person name="Paez-Espino D."/>
            <person name="Jungbluth S."/>
            <person name="Walsh D.A."/>
            <person name="Denef V.J."/>
            <person name="McMahon K.D."/>
            <person name="Konstantinidis K.T."/>
            <person name="Eloe-Fadrosh E.A."/>
            <person name="Kyrpides N.C."/>
            <person name="Woyke T."/>
        </authorList>
    </citation>
    <scope>NUCLEOTIDE SEQUENCE</scope>
    <source>
        <strain evidence="1">GVMAG-M-3300020192-26</strain>
    </source>
</reference>
<protein>
    <recommendedName>
        <fullName evidence="2">F-box and FNIP repeat-containing protein</fullName>
    </recommendedName>
</protein>
<evidence type="ECO:0008006" key="2">
    <source>
        <dbReference type="Google" id="ProtNLM"/>
    </source>
</evidence>
<dbReference type="InterPro" id="IPR008615">
    <property type="entry name" value="FNIP"/>
</dbReference>
<proteinExistence type="predicted"/>
<dbReference type="PANTHER" id="PTHR32134">
    <property type="entry name" value="FNIP REPEAT-CONTAINING PROTEIN"/>
    <property type="match status" value="1"/>
</dbReference>